<proteinExistence type="predicted"/>
<dbReference type="SUPFAM" id="SSF81383">
    <property type="entry name" value="F-box domain"/>
    <property type="match status" value="1"/>
</dbReference>
<sequence>MAYDTLSRQILDSPLLSSQMRQNRRMSLDDPEDSGRAAVTNSSVTLARSEELGQRIAEPPCHGDINKNAPFPIEKLPAELILEIVDQLEPKDLLECRLTGRNLSRHCETKFKEVLSPALVEWSCAGLELFKTRVEELRPAQLVTELWFKITELDPYLAVEEARYMRTQYEWAMSRLQGVHTIVIDIKPDFSGQSEERLILLRQCLQDLIMIIIKSILSFFDKVPGQLHGLRIVCDTPEYLGTRLDDQIPFANLTKSFPGIFGSLTLLDIALLKNPSPTNDMLSLFGCLSSVEYLQLGSDNLDLLYNSQFQHILFPALRSLQARLSYEQTTENVNSHPRIRLNNLLSFLQRHSKTLKSVSIGHHGSRSSWLMPSGASMFEVWRHLAEESTGSPSTVVELAENVSARELWTYLPSSQVRLTPAVRYELKAAAKAIELEAIRESREKQVQLGSELDQGRYKGPLSQEGIIKVGMRTRNRYRRHISTLIEGEFYPLSCRDLLEQLTHTPEGSPCDEFFDYLRRGCPFENFEVYFEEEQDVYNMETGGLFCHIRQTRRDFDLGMQQDIDEFEN</sequence>
<dbReference type="AlphaFoldDB" id="A0A517LAI0"/>
<organism evidence="3 4">
    <name type="scientific">Venturia effusa</name>
    <dbReference type="NCBI Taxonomy" id="50376"/>
    <lineage>
        <taxon>Eukaryota</taxon>
        <taxon>Fungi</taxon>
        <taxon>Dikarya</taxon>
        <taxon>Ascomycota</taxon>
        <taxon>Pezizomycotina</taxon>
        <taxon>Dothideomycetes</taxon>
        <taxon>Pleosporomycetidae</taxon>
        <taxon>Venturiales</taxon>
        <taxon>Venturiaceae</taxon>
        <taxon>Venturia</taxon>
    </lineage>
</organism>
<protein>
    <recommendedName>
        <fullName evidence="2">F-box domain-containing protein</fullName>
    </recommendedName>
</protein>
<accession>A0A517LAI0</accession>
<dbReference type="EMBL" id="CP042192">
    <property type="protein sequence ID" value="QDS72638.1"/>
    <property type="molecule type" value="Genomic_DNA"/>
</dbReference>
<feature type="region of interest" description="Disordered" evidence="1">
    <location>
        <begin position="20"/>
        <end position="42"/>
    </location>
</feature>
<gene>
    <name evidence="3" type="ORF">FKW77_002373</name>
</gene>
<evidence type="ECO:0000256" key="1">
    <source>
        <dbReference type="SAM" id="MobiDB-lite"/>
    </source>
</evidence>
<evidence type="ECO:0000313" key="4">
    <source>
        <dbReference type="Proteomes" id="UP000316270"/>
    </source>
</evidence>
<dbReference type="Proteomes" id="UP000316270">
    <property type="component" value="Chromosome 8"/>
</dbReference>
<keyword evidence="4" id="KW-1185">Reference proteome</keyword>
<name>A0A517LAI0_9PEZI</name>
<feature type="domain" description="F-box" evidence="2">
    <location>
        <begin position="70"/>
        <end position="114"/>
    </location>
</feature>
<evidence type="ECO:0000313" key="3">
    <source>
        <dbReference type="EMBL" id="QDS72638.1"/>
    </source>
</evidence>
<dbReference type="InterPro" id="IPR001810">
    <property type="entry name" value="F-box_dom"/>
</dbReference>
<reference evidence="3 4" key="1">
    <citation type="submission" date="2019-07" db="EMBL/GenBank/DDBJ databases">
        <title>Finished genome of Venturia effusa.</title>
        <authorList>
            <person name="Young C.A."/>
            <person name="Cox M.P."/>
            <person name="Ganley A.R.D."/>
            <person name="David W.J."/>
        </authorList>
    </citation>
    <scope>NUCLEOTIDE SEQUENCE [LARGE SCALE GENOMIC DNA]</scope>
    <source>
        <strain evidence="4">albino</strain>
    </source>
</reference>
<dbReference type="PROSITE" id="PS50181">
    <property type="entry name" value="FBOX"/>
    <property type="match status" value="1"/>
</dbReference>
<dbReference type="InterPro" id="IPR036047">
    <property type="entry name" value="F-box-like_dom_sf"/>
</dbReference>
<evidence type="ECO:0000259" key="2">
    <source>
        <dbReference type="PROSITE" id="PS50181"/>
    </source>
</evidence>